<gene>
    <name evidence="2" type="ORF">DILT_LOCUS3188</name>
</gene>
<dbReference type="Proteomes" id="UP000281553">
    <property type="component" value="Unassembled WGS sequence"/>
</dbReference>
<dbReference type="InterPro" id="IPR000409">
    <property type="entry name" value="BEACH_dom"/>
</dbReference>
<dbReference type="InterPro" id="IPR036372">
    <property type="entry name" value="BEACH_dom_sf"/>
</dbReference>
<evidence type="ECO:0000259" key="1">
    <source>
        <dbReference type="PROSITE" id="PS50197"/>
    </source>
</evidence>
<dbReference type="SMART" id="SM01026">
    <property type="entry name" value="Beach"/>
    <property type="match status" value="1"/>
</dbReference>
<dbReference type="AlphaFoldDB" id="A0A3P6TJL3"/>
<proteinExistence type="predicted"/>
<keyword evidence="3" id="KW-1185">Reference proteome</keyword>
<dbReference type="SUPFAM" id="SSF81837">
    <property type="entry name" value="BEACH domain"/>
    <property type="match status" value="1"/>
</dbReference>
<feature type="domain" description="BEACH" evidence="1">
    <location>
        <begin position="333"/>
        <end position="626"/>
    </location>
</feature>
<dbReference type="Pfam" id="PF02138">
    <property type="entry name" value="Beach"/>
    <property type="match status" value="1"/>
</dbReference>
<dbReference type="OrthoDB" id="26681at2759"/>
<dbReference type="Gene3D" id="1.10.1540.10">
    <property type="entry name" value="BEACH domain"/>
    <property type="match status" value="1"/>
</dbReference>
<dbReference type="CDD" id="cd06071">
    <property type="entry name" value="Beach"/>
    <property type="match status" value="1"/>
</dbReference>
<evidence type="ECO:0000313" key="2">
    <source>
        <dbReference type="EMBL" id="VDK81145.1"/>
    </source>
</evidence>
<organism evidence="2 3">
    <name type="scientific">Dibothriocephalus latus</name>
    <name type="common">Fish tapeworm</name>
    <name type="synonym">Diphyllobothrium latum</name>
    <dbReference type="NCBI Taxonomy" id="60516"/>
    <lineage>
        <taxon>Eukaryota</taxon>
        <taxon>Metazoa</taxon>
        <taxon>Spiralia</taxon>
        <taxon>Lophotrochozoa</taxon>
        <taxon>Platyhelminthes</taxon>
        <taxon>Cestoda</taxon>
        <taxon>Eucestoda</taxon>
        <taxon>Diphyllobothriidea</taxon>
        <taxon>Diphyllobothriidae</taxon>
        <taxon>Dibothriocephalus</taxon>
    </lineage>
</organism>
<accession>A0A3P6TJL3</accession>
<reference evidence="2 3" key="1">
    <citation type="submission" date="2018-11" db="EMBL/GenBank/DDBJ databases">
        <authorList>
            <consortium name="Pathogen Informatics"/>
        </authorList>
    </citation>
    <scope>NUCLEOTIDE SEQUENCE [LARGE SCALE GENOMIC DNA]</scope>
</reference>
<name>A0A3P6TJL3_DIBLA</name>
<sequence length="823" mass="90809">MPNRFQSASEGPLLKSSNGDDFEVLQVDVKPHDRLPIIDQLERALITALVNVASQALKNEVSDVFNILSGCLLRLLSAWTSAFVDDFSMSEAGRYLIGLLALEPNLLGRTAPNTSLGFLSLLRRNLKILEAVLLLPSSEEYPIGKTSMTQSTAAILDAMPNPQLTVDHSLPVSPTSISTLYDWIDSVTSLQLNSPSPGLDPKYTINSDRPMATLIENRPICDAAGGGHQETTEFLDQLRLFYDQGQHQWLATVSQINYILTERDHFLHTLAGACQQALKLSGHAADASSSVSWWCPAPPPELGPISPRTRRQPPPISLHTICDSLVAPFPTPVGNAMRNRLIQAQITWLRGEMCNFDYLMVLNTVAGRTYNDLTQYPIFPWIISDFNSEVLDLSKPSSFRNLHRPVSVQTEARAEKHLTKISVKVCIIVVQIPISPSKPPTAIGVVFANNYSHYAELSNFAVIINGNFDAPDRSFHSVATEWQLATSSVACTKELVPEFFIRPDLFANWENFELGSRQNGSPIDCVVLPPWAKGDPRLFTLVNRAAFESTYVTAHLPAWIDLVFGYKQTGRNAERALNLYNPFTYFGAIDVDAIEDPVRRCAVQSMIRNYGQVPRQLFPNHPHPRRTIDPLRDNLTKEVAVSGKAAEFLGFIWLIRLFLSSLLAPAASPLPTEEGMVNCGNWDSSVAVVNPPSEMDDSEERQQGLTRGLNVSVVPQTAGAPLDTVIGLAWGKWAGSPATDPVTFARLHYAPIDSDAGGIDFPCASRCLAHEPPRRVIDGKAKKTVYSYRASFQHDWGPLAQASQWLSHAFGTTAAPCCHWQQL</sequence>
<dbReference type="InterPro" id="IPR050865">
    <property type="entry name" value="BEACH_Domain"/>
</dbReference>
<dbReference type="PROSITE" id="PS50197">
    <property type="entry name" value="BEACH"/>
    <property type="match status" value="1"/>
</dbReference>
<dbReference type="EMBL" id="UYRU01043284">
    <property type="protein sequence ID" value="VDK81145.1"/>
    <property type="molecule type" value="Genomic_DNA"/>
</dbReference>
<evidence type="ECO:0000313" key="3">
    <source>
        <dbReference type="Proteomes" id="UP000281553"/>
    </source>
</evidence>
<dbReference type="PANTHER" id="PTHR13743:SF86">
    <property type="entry name" value="LYSOSOMAL-TRAFFICKING REGULATOR"/>
    <property type="match status" value="1"/>
</dbReference>
<dbReference type="PANTHER" id="PTHR13743">
    <property type="entry name" value="BEIGE/BEACH-RELATED"/>
    <property type="match status" value="1"/>
</dbReference>
<protein>
    <recommendedName>
        <fullName evidence="1">BEACH domain-containing protein</fullName>
    </recommendedName>
</protein>